<dbReference type="Pfam" id="PF13041">
    <property type="entry name" value="PPR_2"/>
    <property type="match status" value="1"/>
</dbReference>
<evidence type="ECO:0000313" key="5">
    <source>
        <dbReference type="Proteomes" id="UP001301350"/>
    </source>
</evidence>
<comment type="caution">
    <text evidence="4">The sequence shown here is derived from an EMBL/GenBank/DDBJ whole genome shotgun (WGS) entry which is preliminary data.</text>
</comment>
<dbReference type="InterPro" id="IPR051222">
    <property type="entry name" value="PPR/CCM1_RNA-binding"/>
</dbReference>
<evidence type="ECO:0000313" key="4">
    <source>
        <dbReference type="EMBL" id="KAK4534313.1"/>
    </source>
</evidence>
<dbReference type="PROSITE" id="PS51375">
    <property type="entry name" value="PPR"/>
    <property type="match status" value="5"/>
</dbReference>
<sequence length="1076" mass="118547">MGGETGPVRPRSGPAAETQSVVSGAGALGEDAMRRRRWVTGWQHVALMFTPPERHLCAYASLGGPVRASIRVRRVQCPGEGRSGGGTCTAASLYWSAGWTRTWHGEDGWRWPRRCRRQCASCRMRAGDAADKATPPIPPRPIRRQRREEVADIVRSVASDPSASSLPPPSGDVAVREHTLFPLAPNDAVGYRLAVQVCCLMSEVGAAAEAATALRQLLRFCAHQHHWRQMLPTYCDQLAVVRRFLQQVRHDRGRQRVSQLLPLIRQLLASADPLMELCEQTALRLSEQVHGNADMAALLAFLNEAWDFFAAPPSTPPSASPTVIAVPFPSPSRASGANARSFLPTGCALQIITSLSRRDASLACHFLEWYPRADGQLCLRVANACARAADQGGDPLPLLERVRQVMRVRDIPMSAYLLATFVNGIARTACARDARRRPADDAGRGRGCTRTAQRSAAFAVRLVDALLLEFGLAPGTAAATTKVTEDAPAAGQSSATRLQADATLHNAVVDAYVRCNEWSRARQYVQYHTRRSAREGGAMPRRVKGNDVDDDDFPTIDTYNILLKGMAVQTCASPTPQAVASLQRFFARQIPVPKDAITYNIMLKACAELDDYRTAFAILDEAVARFPQPVAATAGRKERTAGNLGHGVVSVLSGLGRRNQVDAALQWLRAHGQQLLGEASQLIAFSALVAACFQHHQVQHAWKLFREALSNGQRHGPGLHDRRGESAPAGSSEVRALVDCADPELLDALTGLYNAMITGLCRHQLVDEALELREEMVREGVPRTATTYHALMNGLVHSKPSAPRTPWKAASGATTDGGRRRWTRVEDAEHLAKQHMQREMPPTAVSYSILLHGYGMERDVAQVRRVFREMLQLRLRPQLVTLNTLLRALVRCGKVALAERVFDEIFERRPEARPPGTPASPAPKSSPSPCAWLAVRGHRSNALPAAILRAVSGLEPDAHSYSILVSALMRSGRQDAALARFVEMRARRVRPDRFFYRMMIGIAVEQRRLDIGLQVLQAAEADVPEALLQEWRARLDVWETQARDAPARGDGQRSAAEEIFRRHRWNPIDSRARWFF</sequence>
<feature type="repeat" description="PPR" evidence="2">
    <location>
        <begin position="843"/>
        <end position="877"/>
    </location>
</feature>
<organism evidence="4 5">
    <name type="scientific">Cyanidium caldarium</name>
    <name type="common">Red alga</name>
    <dbReference type="NCBI Taxonomy" id="2771"/>
    <lineage>
        <taxon>Eukaryota</taxon>
        <taxon>Rhodophyta</taxon>
        <taxon>Bangiophyceae</taxon>
        <taxon>Cyanidiales</taxon>
        <taxon>Cyanidiaceae</taxon>
        <taxon>Cyanidium</taxon>
    </lineage>
</organism>
<reference evidence="4 5" key="1">
    <citation type="submission" date="2022-07" db="EMBL/GenBank/DDBJ databases">
        <title>Genome-wide signatures of adaptation to extreme environments.</title>
        <authorList>
            <person name="Cho C.H."/>
            <person name="Yoon H.S."/>
        </authorList>
    </citation>
    <scope>NUCLEOTIDE SEQUENCE [LARGE SCALE GENOMIC DNA]</scope>
    <source>
        <strain evidence="4 5">DBV 063 E5</strain>
    </source>
</reference>
<accession>A0AAV9IPZ0</accession>
<feature type="repeat" description="PPR" evidence="2">
    <location>
        <begin position="878"/>
        <end position="912"/>
    </location>
</feature>
<dbReference type="PANTHER" id="PTHR47942">
    <property type="entry name" value="TETRATRICOPEPTIDE REPEAT (TPR)-LIKE SUPERFAMILY PROTEIN-RELATED"/>
    <property type="match status" value="1"/>
</dbReference>
<feature type="region of interest" description="Disordered" evidence="3">
    <location>
        <begin position="799"/>
        <end position="820"/>
    </location>
</feature>
<dbReference type="Proteomes" id="UP001301350">
    <property type="component" value="Unassembled WGS sequence"/>
</dbReference>
<evidence type="ECO:0000256" key="1">
    <source>
        <dbReference type="ARBA" id="ARBA00022737"/>
    </source>
</evidence>
<proteinExistence type="predicted"/>
<feature type="repeat" description="PPR" evidence="2">
    <location>
        <begin position="595"/>
        <end position="629"/>
    </location>
</feature>
<evidence type="ECO:0000256" key="2">
    <source>
        <dbReference type="PROSITE-ProRule" id="PRU00708"/>
    </source>
</evidence>
<dbReference type="EMBL" id="JANCYW010000001">
    <property type="protein sequence ID" value="KAK4534313.1"/>
    <property type="molecule type" value="Genomic_DNA"/>
</dbReference>
<feature type="repeat" description="PPR" evidence="2">
    <location>
        <begin position="749"/>
        <end position="783"/>
    </location>
</feature>
<dbReference type="InterPro" id="IPR002885">
    <property type="entry name" value="PPR_rpt"/>
</dbReference>
<gene>
    <name evidence="4" type="ORF">CDCA_CDCA01G0338</name>
</gene>
<dbReference type="PANTHER" id="PTHR47942:SF16">
    <property type="entry name" value="PENTATRICOPEPTIDE REPEAT DOMAIN CONTAINING PROTEIN-RELATED"/>
    <property type="match status" value="1"/>
</dbReference>
<keyword evidence="1" id="KW-0677">Repeat</keyword>
<feature type="region of interest" description="Disordered" evidence="3">
    <location>
        <begin position="1"/>
        <end position="27"/>
    </location>
</feature>
<dbReference type="InterPro" id="IPR011990">
    <property type="entry name" value="TPR-like_helical_dom_sf"/>
</dbReference>
<protein>
    <recommendedName>
        <fullName evidence="6">Pentatricopeptide repeat-containing protein</fullName>
    </recommendedName>
</protein>
<feature type="repeat" description="PPR" evidence="2">
    <location>
        <begin position="957"/>
        <end position="991"/>
    </location>
</feature>
<keyword evidence="5" id="KW-1185">Reference proteome</keyword>
<dbReference type="AlphaFoldDB" id="A0AAV9IPZ0"/>
<dbReference type="NCBIfam" id="TIGR00756">
    <property type="entry name" value="PPR"/>
    <property type="match status" value="4"/>
</dbReference>
<dbReference type="Pfam" id="PF13812">
    <property type="entry name" value="PPR_3"/>
    <property type="match status" value="2"/>
</dbReference>
<evidence type="ECO:0000256" key="3">
    <source>
        <dbReference type="SAM" id="MobiDB-lite"/>
    </source>
</evidence>
<dbReference type="Gene3D" id="1.25.40.10">
    <property type="entry name" value="Tetratricopeptide repeat domain"/>
    <property type="match status" value="3"/>
</dbReference>
<name>A0AAV9IPZ0_CYACA</name>
<dbReference type="Pfam" id="PF01535">
    <property type="entry name" value="PPR"/>
    <property type="match status" value="2"/>
</dbReference>
<evidence type="ECO:0008006" key="6">
    <source>
        <dbReference type="Google" id="ProtNLM"/>
    </source>
</evidence>